<dbReference type="AlphaFoldDB" id="A0A895YJY5"/>
<keyword evidence="5" id="KW-1185">Reference proteome</keyword>
<dbReference type="Gene3D" id="3.40.50.300">
    <property type="entry name" value="P-loop containing nucleotide triphosphate hydrolases"/>
    <property type="match status" value="1"/>
</dbReference>
<dbReference type="CDD" id="cd06170">
    <property type="entry name" value="LuxR_C_like"/>
    <property type="match status" value="1"/>
</dbReference>
<evidence type="ECO:0000259" key="3">
    <source>
        <dbReference type="PROSITE" id="PS50043"/>
    </source>
</evidence>
<evidence type="ECO:0000256" key="2">
    <source>
        <dbReference type="ARBA" id="ARBA00022840"/>
    </source>
</evidence>
<evidence type="ECO:0000313" key="4">
    <source>
        <dbReference type="EMBL" id="QSB14420.1"/>
    </source>
</evidence>
<dbReference type="GO" id="GO:0003677">
    <property type="term" value="F:DNA binding"/>
    <property type="evidence" value="ECO:0007669"/>
    <property type="project" value="InterPro"/>
</dbReference>
<dbReference type="GO" id="GO:0005737">
    <property type="term" value="C:cytoplasm"/>
    <property type="evidence" value="ECO:0007669"/>
    <property type="project" value="TreeGrafter"/>
</dbReference>
<dbReference type="InterPro" id="IPR011990">
    <property type="entry name" value="TPR-like_helical_dom_sf"/>
</dbReference>
<evidence type="ECO:0000313" key="5">
    <source>
        <dbReference type="Proteomes" id="UP000662857"/>
    </source>
</evidence>
<dbReference type="PANTHER" id="PTHR16305:SF35">
    <property type="entry name" value="TRANSCRIPTIONAL ACTIVATOR DOMAIN"/>
    <property type="match status" value="1"/>
</dbReference>
<dbReference type="SMART" id="SM00421">
    <property type="entry name" value="HTH_LUXR"/>
    <property type="match status" value="1"/>
</dbReference>
<feature type="domain" description="HTH luxR-type" evidence="3">
    <location>
        <begin position="857"/>
        <end position="922"/>
    </location>
</feature>
<dbReference type="Proteomes" id="UP000662857">
    <property type="component" value="Chromosome"/>
</dbReference>
<dbReference type="RefSeq" id="WP_239676552.1">
    <property type="nucleotide sequence ID" value="NZ_CP070499.1"/>
</dbReference>
<dbReference type="SMART" id="SM00382">
    <property type="entry name" value="AAA"/>
    <property type="match status" value="1"/>
</dbReference>
<gene>
    <name evidence="4" type="ORF">JQS43_23495</name>
</gene>
<evidence type="ECO:0000256" key="1">
    <source>
        <dbReference type="ARBA" id="ARBA00022741"/>
    </source>
</evidence>
<dbReference type="GO" id="GO:0004016">
    <property type="term" value="F:adenylate cyclase activity"/>
    <property type="evidence" value="ECO:0007669"/>
    <property type="project" value="TreeGrafter"/>
</dbReference>
<sequence length="944" mass="100604">MLVSRSGLSPVMVGRDSELAQLRRIATEATQPAIALIGGEPGIGKTRLASELATCVPPGTRRLLSQADPGGAGQPYQLVLDLVPDADDELVKQLRAADPMHRPAAAVALLRSVVGTGPALLIVDDLHWADPESLAVFEQLEEVTTGPLLLVGTYRPEELSRRHPLAVLLERLDRRRGVTHLRLTRLTPAGTASFLAAVYGRAPGRRTVSTLHDRTGGNPFFLEELLKAAGDTDLDEIGHQPLPWNLAEVLRSQLDGLADQQRQVVEAAAVLGSRVSFDLLATVTGLAESTMLAALGDLVHRGLLVEVEEDLFGFRHTLTREAVTGEMLGRQRRRIHEAALAELQASPDPDLAAVAAHARGAGRYDDLIDAARRGATERLAAGSAYAALILAELGLAEAPDDFPLLVLAGAAAWRAGYIDDAHRHSARALRATSDDGSRVAALTQLIRVAWERGEPTEMAEYTAQVQALSEVLPDGKMRAKAMAAVAQSYMLRGEHDRAVDWADRAYAVAAQHDLKAVCRLALLEKGSALVCHPDSAEQGQRLLAEVAADSEAAGCFLEAARGWHNLFWFLPAGDPAAAEVLERARIAAERAGVVGMASAGYPEGLAQLAITDGDLDAAIGLLERVQRVDLHAVSTDPAHDPPLAVPAGPTMGAYLRGRLAQLYLERGDLDAAEALLADGPDARRWRTVSRGITFQLACHRGDLPEARRLLSKLLATPEEPLGAKALHCQVSAALTVGLSPDELRPLQQRRCLDQKGQNDSEHPLRLLIEAQLAEAEGRVERALPDYLAAVAGRHAAPPSCRGTAAVGAARCLLRLGQVQAAREQLADADAALAKWPGWRRDQLVELRRRLDPAQVAGEADDGPLTAREQEVAVLIGEGLTNAEIARRLVISRKTVAVHVSHILAKLAMSSRTQVAAWVARGDAAAAWAVTGPTSAGAVSRAGSS</sequence>
<keyword evidence="2" id="KW-0067">ATP-binding</keyword>
<dbReference type="PROSITE" id="PS00622">
    <property type="entry name" value="HTH_LUXR_1"/>
    <property type="match status" value="1"/>
</dbReference>
<dbReference type="GO" id="GO:0006355">
    <property type="term" value="P:regulation of DNA-templated transcription"/>
    <property type="evidence" value="ECO:0007669"/>
    <property type="project" value="InterPro"/>
</dbReference>
<keyword evidence="1" id="KW-0547">Nucleotide-binding</keyword>
<dbReference type="Gene3D" id="1.25.40.10">
    <property type="entry name" value="Tetratricopeptide repeat domain"/>
    <property type="match status" value="2"/>
</dbReference>
<proteinExistence type="predicted"/>
<reference evidence="4" key="1">
    <citation type="submission" date="2021-02" db="EMBL/GenBank/DDBJ databases">
        <title>Natrosporangium hydrolyticum gen. nov., sp. nov, a haloalkaliphilic actinobacterium from a soda solonchak soil.</title>
        <authorList>
            <person name="Sorokin D.Y."/>
            <person name="Khijniak T.V."/>
            <person name="Zakharycheva A.P."/>
            <person name="Boueva O.V."/>
            <person name="Ariskina E.V."/>
            <person name="Hahnke R.L."/>
            <person name="Bunk B."/>
            <person name="Sproer C."/>
            <person name="Schumann P."/>
            <person name="Evtushenko L.I."/>
            <person name="Kublanov I.V."/>
        </authorList>
    </citation>
    <scope>NUCLEOTIDE SEQUENCE</scope>
    <source>
        <strain evidence="4">DSM 106523</strain>
    </source>
</reference>
<dbReference type="GO" id="GO:0005524">
    <property type="term" value="F:ATP binding"/>
    <property type="evidence" value="ECO:0007669"/>
    <property type="project" value="UniProtKB-KW"/>
</dbReference>
<protein>
    <submittedName>
        <fullName evidence="4">AAA family ATPase</fullName>
    </submittedName>
</protein>
<dbReference type="Pfam" id="PF00196">
    <property type="entry name" value="GerE"/>
    <property type="match status" value="1"/>
</dbReference>
<dbReference type="SUPFAM" id="SSF48452">
    <property type="entry name" value="TPR-like"/>
    <property type="match status" value="1"/>
</dbReference>
<organism evidence="4 5">
    <name type="scientific">Natronosporangium hydrolyticum</name>
    <dbReference type="NCBI Taxonomy" id="2811111"/>
    <lineage>
        <taxon>Bacteria</taxon>
        <taxon>Bacillati</taxon>
        <taxon>Actinomycetota</taxon>
        <taxon>Actinomycetes</taxon>
        <taxon>Micromonosporales</taxon>
        <taxon>Micromonosporaceae</taxon>
        <taxon>Natronosporangium</taxon>
    </lineage>
</organism>
<dbReference type="InterPro" id="IPR003593">
    <property type="entry name" value="AAA+_ATPase"/>
</dbReference>
<dbReference type="EMBL" id="CP070499">
    <property type="protein sequence ID" value="QSB14420.1"/>
    <property type="molecule type" value="Genomic_DNA"/>
</dbReference>
<dbReference type="PRINTS" id="PR00038">
    <property type="entry name" value="HTHLUXR"/>
</dbReference>
<dbReference type="KEGG" id="nhy:JQS43_23495"/>
<accession>A0A895YJY5</accession>
<dbReference type="InterPro" id="IPR016032">
    <property type="entry name" value="Sig_transdc_resp-reg_C-effctor"/>
</dbReference>
<dbReference type="InterPro" id="IPR036388">
    <property type="entry name" value="WH-like_DNA-bd_sf"/>
</dbReference>
<dbReference type="Gene3D" id="1.10.10.10">
    <property type="entry name" value="Winged helix-like DNA-binding domain superfamily/Winged helix DNA-binding domain"/>
    <property type="match status" value="1"/>
</dbReference>
<dbReference type="InterPro" id="IPR000792">
    <property type="entry name" value="Tscrpt_reg_LuxR_C"/>
</dbReference>
<dbReference type="SUPFAM" id="SSF52540">
    <property type="entry name" value="P-loop containing nucleoside triphosphate hydrolases"/>
    <property type="match status" value="1"/>
</dbReference>
<dbReference type="SUPFAM" id="SSF46894">
    <property type="entry name" value="C-terminal effector domain of the bipartite response regulators"/>
    <property type="match status" value="1"/>
</dbReference>
<dbReference type="PROSITE" id="PS50043">
    <property type="entry name" value="HTH_LUXR_2"/>
    <property type="match status" value="1"/>
</dbReference>
<dbReference type="InterPro" id="IPR041664">
    <property type="entry name" value="AAA_16"/>
</dbReference>
<dbReference type="Pfam" id="PF13191">
    <property type="entry name" value="AAA_16"/>
    <property type="match status" value="1"/>
</dbReference>
<dbReference type="InterPro" id="IPR027417">
    <property type="entry name" value="P-loop_NTPase"/>
</dbReference>
<dbReference type="PANTHER" id="PTHR16305">
    <property type="entry name" value="TESTICULAR SOLUBLE ADENYLYL CYCLASE"/>
    <property type="match status" value="1"/>
</dbReference>
<name>A0A895YJY5_9ACTN</name>